<organism evidence="1 2">
    <name type="scientific">Streptosporangium album</name>
    <dbReference type="NCBI Taxonomy" id="47479"/>
    <lineage>
        <taxon>Bacteria</taxon>
        <taxon>Bacillati</taxon>
        <taxon>Actinomycetota</taxon>
        <taxon>Actinomycetes</taxon>
        <taxon>Streptosporangiales</taxon>
        <taxon>Streptosporangiaceae</taxon>
        <taxon>Streptosporangium</taxon>
    </lineage>
</organism>
<evidence type="ECO:0000313" key="1">
    <source>
        <dbReference type="EMBL" id="MBB4940718.1"/>
    </source>
</evidence>
<comment type="caution">
    <text evidence="1">The sequence shown here is derived from an EMBL/GenBank/DDBJ whole genome shotgun (WGS) entry which is preliminary data.</text>
</comment>
<accession>A0A7W7S000</accession>
<keyword evidence="2" id="KW-1185">Reference proteome</keyword>
<dbReference type="Proteomes" id="UP000534286">
    <property type="component" value="Unassembled WGS sequence"/>
</dbReference>
<dbReference type="EMBL" id="JACHJU010000002">
    <property type="protein sequence ID" value="MBB4940718.1"/>
    <property type="molecule type" value="Genomic_DNA"/>
</dbReference>
<dbReference type="RefSeq" id="WP_184756884.1">
    <property type="nucleotide sequence ID" value="NZ_BAABEK010000005.1"/>
</dbReference>
<sequence length="212" mass="23791">MSADRAKRRKITCKACRQLGENRGHGWCIPCYGRWVYHGRPEGGPPPATEPVPPPYKPRPIPAVCRMKRHELVGDNLVRTAEGGWRCRACHEAGLATATERQSAARREQWDEIHAGHDVIVKRDNRRLCRTCVRGDADIDEIAIVRAERGDPPSRLTIAEREAAITHLRSYNLAYRVIAERVGCSLRTAWIVCNRLGVTDPASARALFRKAA</sequence>
<reference evidence="1 2" key="1">
    <citation type="submission" date="2020-08" db="EMBL/GenBank/DDBJ databases">
        <title>Sequencing the genomes of 1000 actinobacteria strains.</title>
        <authorList>
            <person name="Klenk H.-P."/>
        </authorList>
    </citation>
    <scope>NUCLEOTIDE SEQUENCE [LARGE SCALE GENOMIC DNA]</scope>
    <source>
        <strain evidence="1 2">DSM 43023</strain>
    </source>
</reference>
<protein>
    <submittedName>
        <fullName evidence="1">Uncharacterized protein</fullName>
    </submittedName>
</protein>
<evidence type="ECO:0000313" key="2">
    <source>
        <dbReference type="Proteomes" id="UP000534286"/>
    </source>
</evidence>
<dbReference type="AlphaFoldDB" id="A0A7W7S000"/>
<proteinExistence type="predicted"/>
<name>A0A7W7S000_9ACTN</name>
<gene>
    <name evidence="1" type="ORF">FHR32_005095</name>
</gene>